<evidence type="ECO:0000313" key="3">
    <source>
        <dbReference type="EMBL" id="CAB4553154.1"/>
    </source>
</evidence>
<sequence length="106" mass="11311">MAKNTGTTQKDKYDFTKLNTLAVVSLATALTGFGVVAGIITGHISLAQIKRTGENGRPLALAGIIIGYASIALWIIGSIFWTALAFYGVKNGYGDFDGMRGMKYMD</sequence>
<feature type="domain" description="DUF4190" evidence="2">
    <location>
        <begin position="21"/>
        <end position="76"/>
    </location>
</feature>
<organism evidence="3">
    <name type="scientific">freshwater metagenome</name>
    <dbReference type="NCBI Taxonomy" id="449393"/>
    <lineage>
        <taxon>unclassified sequences</taxon>
        <taxon>metagenomes</taxon>
        <taxon>ecological metagenomes</taxon>
    </lineage>
</organism>
<gene>
    <name evidence="3" type="ORF">UFOPK1561_00428</name>
</gene>
<keyword evidence="1" id="KW-0812">Transmembrane</keyword>
<proteinExistence type="predicted"/>
<feature type="transmembrane region" description="Helical" evidence="1">
    <location>
        <begin position="20"/>
        <end position="47"/>
    </location>
</feature>
<dbReference type="AlphaFoldDB" id="A0A6J6CPS4"/>
<keyword evidence="1" id="KW-0472">Membrane</keyword>
<name>A0A6J6CPS4_9ZZZZ</name>
<protein>
    <submittedName>
        <fullName evidence="3">Unannotated protein</fullName>
    </submittedName>
</protein>
<feature type="transmembrane region" description="Helical" evidence="1">
    <location>
        <begin position="59"/>
        <end position="89"/>
    </location>
</feature>
<evidence type="ECO:0000256" key="1">
    <source>
        <dbReference type="SAM" id="Phobius"/>
    </source>
</evidence>
<dbReference type="Pfam" id="PF13828">
    <property type="entry name" value="DUF4190"/>
    <property type="match status" value="1"/>
</dbReference>
<dbReference type="EMBL" id="CAEZSZ010000033">
    <property type="protein sequence ID" value="CAB4553154.1"/>
    <property type="molecule type" value="Genomic_DNA"/>
</dbReference>
<reference evidence="3" key="1">
    <citation type="submission" date="2020-05" db="EMBL/GenBank/DDBJ databases">
        <authorList>
            <person name="Chiriac C."/>
            <person name="Salcher M."/>
            <person name="Ghai R."/>
            <person name="Kavagutti S V."/>
        </authorList>
    </citation>
    <scope>NUCLEOTIDE SEQUENCE</scope>
</reference>
<dbReference type="InterPro" id="IPR025241">
    <property type="entry name" value="DUF4190"/>
</dbReference>
<evidence type="ECO:0000259" key="2">
    <source>
        <dbReference type="Pfam" id="PF13828"/>
    </source>
</evidence>
<keyword evidence="1" id="KW-1133">Transmembrane helix</keyword>
<accession>A0A6J6CPS4</accession>